<dbReference type="Pfam" id="PF02618">
    <property type="entry name" value="YceG"/>
    <property type="match status" value="1"/>
</dbReference>
<feature type="site" description="Important for catalytic activity" evidence="7">
    <location>
        <position position="267"/>
    </location>
</feature>
<dbReference type="EMBL" id="CP159872">
    <property type="protein sequence ID" value="XCM82602.1"/>
    <property type="molecule type" value="Genomic_DNA"/>
</dbReference>
<dbReference type="InterPro" id="IPR003770">
    <property type="entry name" value="MLTG-like"/>
</dbReference>
<dbReference type="GO" id="GO:0008932">
    <property type="term" value="F:lytic endotransglycosylase activity"/>
    <property type="evidence" value="ECO:0007669"/>
    <property type="project" value="UniProtKB-UniRule"/>
</dbReference>
<feature type="region of interest" description="Disordered" evidence="8">
    <location>
        <begin position="363"/>
        <end position="394"/>
    </location>
</feature>
<protein>
    <recommendedName>
        <fullName evidence="7">Endolytic murein transglycosylase</fullName>
        <ecNumber evidence="7">4.2.2.29</ecNumber>
    </recommendedName>
    <alternativeName>
        <fullName evidence="7">Peptidoglycan lytic transglycosylase</fullName>
    </alternativeName>
    <alternativeName>
        <fullName evidence="7">Peptidoglycan polymerization terminase</fullName>
    </alternativeName>
</protein>
<feature type="transmembrane region" description="Helical" evidence="7">
    <location>
        <begin position="44"/>
        <end position="69"/>
    </location>
</feature>
<sequence>MTDPYTVPGLTPGHLGAPAPEPEGRPPGRPYGVRPPDPRRLRSALACCLSLLALAGVLGLAVLATVLLWPEGRPPAADFAGGGTAGTVQVSVVQGASLTQIGQELVRTGVVASTQAFTEAAAKSPAGNRIQPGTYTLKQKLPAASALNVLLDPANANALTIPEGRRAAQIFAAVDERLKLAPGTTRDTARDHAAELGLPAEAAGNPEGYLYPATYPVTGETTALGLLRQMVKEAGQRFGADAVRRAAADNGVAPYQLVVVASLAQAEADNPEDMARVARVIYNRLRRKMPLQLDSTINYALGRNTLTTTEADTKLDSPYNTYLNKGLPPTPVGNPGRDALVAATAPAEGDWLYFVTVSPGDTRFTDSPEQHAKNVEEFNRNRAQQGSSPAAAPR</sequence>
<evidence type="ECO:0000256" key="5">
    <source>
        <dbReference type="ARBA" id="ARBA00023239"/>
    </source>
</evidence>
<accession>A0AAU8K5R1</accession>
<evidence type="ECO:0000256" key="4">
    <source>
        <dbReference type="ARBA" id="ARBA00023136"/>
    </source>
</evidence>
<keyword evidence="6 7" id="KW-0961">Cell wall biogenesis/degradation</keyword>
<feature type="compositionally biased region" description="Pro residues" evidence="8">
    <location>
        <begin position="19"/>
        <end position="35"/>
    </location>
</feature>
<dbReference type="NCBIfam" id="TIGR00247">
    <property type="entry name" value="endolytic transglycosylase MltG"/>
    <property type="match status" value="1"/>
</dbReference>
<evidence type="ECO:0000256" key="8">
    <source>
        <dbReference type="SAM" id="MobiDB-lite"/>
    </source>
</evidence>
<proteinExistence type="inferred from homology"/>
<gene>
    <name evidence="7 9" type="primary">mltG</name>
    <name evidence="9" type="ORF">ABWK59_28695</name>
</gene>
<evidence type="ECO:0000256" key="6">
    <source>
        <dbReference type="ARBA" id="ARBA00023316"/>
    </source>
</evidence>
<evidence type="ECO:0000256" key="2">
    <source>
        <dbReference type="ARBA" id="ARBA00022692"/>
    </source>
</evidence>
<keyword evidence="4 7" id="KW-0472">Membrane</keyword>
<keyword evidence="5 7" id="KW-0456">Lyase</keyword>
<evidence type="ECO:0000313" key="9">
    <source>
        <dbReference type="EMBL" id="XCM82602.1"/>
    </source>
</evidence>
<evidence type="ECO:0000256" key="3">
    <source>
        <dbReference type="ARBA" id="ARBA00022989"/>
    </source>
</evidence>
<dbReference type="Gene3D" id="3.30.1490.480">
    <property type="entry name" value="Endolytic murein transglycosylase"/>
    <property type="match status" value="1"/>
</dbReference>
<dbReference type="PANTHER" id="PTHR30518:SF2">
    <property type="entry name" value="ENDOLYTIC MUREIN TRANSGLYCOSYLASE"/>
    <property type="match status" value="1"/>
</dbReference>
<dbReference type="GO" id="GO:0009252">
    <property type="term" value="P:peptidoglycan biosynthetic process"/>
    <property type="evidence" value="ECO:0007669"/>
    <property type="project" value="UniProtKB-UniRule"/>
</dbReference>
<dbReference type="GO" id="GO:0005886">
    <property type="term" value="C:plasma membrane"/>
    <property type="evidence" value="ECO:0007669"/>
    <property type="project" value="UniProtKB-SubCell"/>
</dbReference>
<keyword evidence="1 7" id="KW-1003">Cell membrane</keyword>
<dbReference type="GO" id="GO:0071555">
    <property type="term" value="P:cell wall organization"/>
    <property type="evidence" value="ECO:0007669"/>
    <property type="project" value="UniProtKB-KW"/>
</dbReference>
<keyword evidence="2 7" id="KW-0812">Transmembrane</keyword>
<dbReference type="AlphaFoldDB" id="A0AAU8K5R1"/>
<keyword evidence="3 7" id="KW-1133">Transmembrane helix</keyword>
<comment type="subcellular location">
    <subcellularLocation>
        <location evidence="7">Cell membrane</location>
        <topology evidence="7">Single-pass membrane protein</topology>
    </subcellularLocation>
</comment>
<dbReference type="KEGG" id="kcm:ABWK59_28695"/>
<dbReference type="PANTHER" id="PTHR30518">
    <property type="entry name" value="ENDOLYTIC MUREIN TRANSGLYCOSYLASE"/>
    <property type="match status" value="1"/>
</dbReference>
<reference evidence="9" key="1">
    <citation type="submission" date="2024-06" db="EMBL/GenBank/DDBJ databases">
        <title>The genome sequences of Kitasatospora sp. strain HUAS MG31.</title>
        <authorList>
            <person name="Mo P."/>
        </authorList>
    </citation>
    <scope>NUCLEOTIDE SEQUENCE</scope>
    <source>
        <strain evidence="9">HUAS MG31</strain>
    </source>
</reference>
<comment type="function">
    <text evidence="7">Functions as a peptidoglycan terminase that cleaves nascent peptidoglycan strands endolytically to terminate their elongation.</text>
</comment>
<dbReference type="RefSeq" id="WP_354643533.1">
    <property type="nucleotide sequence ID" value="NZ_CP159872.1"/>
</dbReference>
<name>A0AAU8K5R1_9ACTN</name>
<comment type="catalytic activity">
    <reaction evidence="7">
        <text>a peptidoglycan chain = a peptidoglycan chain with N-acetyl-1,6-anhydromuramyl-[peptide] at the reducing end + a peptidoglycan chain with N-acetylglucosamine at the non-reducing end.</text>
        <dbReference type="EC" id="4.2.2.29"/>
    </reaction>
</comment>
<evidence type="ECO:0000256" key="7">
    <source>
        <dbReference type="HAMAP-Rule" id="MF_02065"/>
    </source>
</evidence>
<feature type="region of interest" description="Disordered" evidence="8">
    <location>
        <begin position="1"/>
        <end position="36"/>
    </location>
</feature>
<dbReference type="CDD" id="cd08010">
    <property type="entry name" value="MltG_like"/>
    <property type="match status" value="1"/>
</dbReference>
<organism evidence="9">
    <name type="scientific">Kitasatospora camelliae</name>
    <dbReference type="NCBI Taxonomy" id="3156397"/>
    <lineage>
        <taxon>Bacteria</taxon>
        <taxon>Bacillati</taxon>
        <taxon>Actinomycetota</taxon>
        <taxon>Actinomycetes</taxon>
        <taxon>Kitasatosporales</taxon>
        <taxon>Streptomycetaceae</taxon>
        <taxon>Kitasatospora</taxon>
    </lineage>
</organism>
<dbReference type="EC" id="4.2.2.29" evidence="7"/>
<evidence type="ECO:0000256" key="1">
    <source>
        <dbReference type="ARBA" id="ARBA00022475"/>
    </source>
</evidence>
<dbReference type="HAMAP" id="MF_02065">
    <property type="entry name" value="MltG"/>
    <property type="match status" value="1"/>
</dbReference>
<feature type="compositionally biased region" description="Basic and acidic residues" evidence="8">
    <location>
        <begin position="363"/>
        <end position="380"/>
    </location>
</feature>
<comment type="similarity">
    <text evidence="7">Belongs to the transglycosylase MltG family.</text>
</comment>